<keyword evidence="1" id="KW-0472">Membrane</keyword>
<keyword evidence="3" id="KW-1185">Reference proteome</keyword>
<feature type="transmembrane region" description="Helical" evidence="1">
    <location>
        <begin position="159"/>
        <end position="189"/>
    </location>
</feature>
<organism evidence="2 3">
    <name type="scientific">Solilutibacter tolerans</name>
    <dbReference type="NCBI Taxonomy" id="1604334"/>
    <lineage>
        <taxon>Bacteria</taxon>
        <taxon>Pseudomonadati</taxon>
        <taxon>Pseudomonadota</taxon>
        <taxon>Gammaproteobacteria</taxon>
        <taxon>Lysobacterales</taxon>
        <taxon>Lysobacteraceae</taxon>
        <taxon>Solilutibacter</taxon>
    </lineage>
</organism>
<dbReference type="EMBL" id="FTLW01000004">
    <property type="protein sequence ID" value="SIQ86548.1"/>
    <property type="molecule type" value="Genomic_DNA"/>
</dbReference>
<keyword evidence="1" id="KW-1133">Transmembrane helix</keyword>
<evidence type="ECO:0000313" key="2">
    <source>
        <dbReference type="EMBL" id="SIQ86548.1"/>
    </source>
</evidence>
<proteinExistence type="predicted"/>
<dbReference type="STRING" id="1604334.SAMN05421546_1995"/>
<dbReference type="Proteomes" id="UP000241788">
    <property type="component" value="Unassembled WGS sequence"/>
</dbReference>
<gene>
    <name evidence="2" type="ORF">SAMN05421546_1995</name>
</gene>
<feature type="transmembrane region" description="Helical" evidence="1">
    <location>
        <begin position="108"/>
        <end position="129"/>
    </location>
</feature>
<dbReference type="RefSeq" id="WP_076587743.1">
    <property type="nucleotide sequence ID" value="NZ_FTLW01000004.1"/>
</dbReference>
<evidence type="ECO:0000313" key="3">
    <source>
        <dbReference type="Proteomes" id="UP000241788"/>
    </source>
</evidence>
<protein>
    <submittedName>
        <fullName evidence="2">ABC-2 type transport system permease protein</fullName>
    </submittedName>
</protein>
<evidence type="ECO:0000256" key="1">
    <source>
        <dbReference type="SAM" id="Phobius"/>
    </source>
</evidence>
<dbReference type="OrthoDB" id="118685at2"/>
<feature type="transmembrane region" description="Helical" evidence="1">
    <location>
        <begin position="320"/>
        <end position="343"/>
    </location>
</feature>
<sequence length="352" mass="38883">MNAIVNETRAPMQATQPHQTHKLKWLLKREFWENKGGFLWAPLITGAIFLLFTILGGGTGQFMLSRNGAKVMDFEGQQIPLSQVDWDKLIASASAKDLEQYAQVVNGFTLISGMWPLIVFGFVVFFYLLGSLYDERKDRSVLFWKSMPVSDGLTVTSKLLTALVVAPVTAALIAFAVMLATGIVLSIFIAINGGNPFTIYWAHLQPLKLLMAIFGWLPVYAFWALPTAGWLMLCSAWAKSKPFLWAVLVPILAGVLVVWFGIFSSGNDGDGWFWEHIVARALTSAWPGSHLLGYAGTDYFERLDDSPNALYGLDGVLGGLHLFTMPSLWIGALAGAAMIYAAIRLRRWRGEA</sequence>
<name>A0A1N6W923_9GAMM</name>
<feature type="transmembrane region" description="Helical" evidence="1">
    <location>
        <begin position="209"/>
        <end position="231"/>
    </location>
</feature>
<keyword evidence="1" id="KW-0812">Transmembrane</keyword>
<feature type="transmembrane region" description="Helical" evidence="1">
    <location>
        <begin position="38"/>
        <end position="64"/>
    </location>
</feature>
<reference evidence="3" key="1">
    <citation type="submission" date="2017-01" db="EMBL/GenBank/DDBJ databases">
        <authorList>
            <person name="Varghese N."/>
            <person name="Submissions S."/>
        </authorList>
    </citation>
    <scope>NUCLEOTIDE SEQUENCE [LARGE SCALE GENOMIC DNA]</scope>
    <source>
        <strain evidence="3">UM1</strain>
    </source>
</reference>
<accession>A0A1N6W923</accession>
<feature type="transmembrane region" description="Helical" evidence="1">
    <location>
        <begin position="243"/>
        <end position="262"/>
    </location>
</feature>
<dbReference type="AlphaFoldDB" id="A0A1N6W923"/>